<protein>
    <submittedName>
        <fullName evidence="2">AAEL009563-PA</fullName>
    </submittedName>
</protein>
<sequence length="117" mass="13144">MSDPLSNPAVGKLNVTYGIKANGISNYWIVDTDYEKYAVVYSCTPIEDSESVIEGYWLLSRTPALTDEPQIMDKLQYLQSNYFVPSHVRPTNQSESLCRKEPEIPPVPVVDVLPPLP</sequence>
<reference evidence="2" key="2">
    <citation type="journal article" date="2007" name="Science">
        <title>Genome sequence of Aedes aegypti, a major arbovirus vector.</title>
        <authorList>
            <person name="Nene V."/>
            <person name="Wortman J.R."/>
            <person name="Lawson D."/>
            <person name="Haas B."/>
            <person name="Kodira C."/>
            <person name="Tu Z.J."/>
            <person name="Loftus B."/>
            <person name="Xi Z."/>
            <person name="Megy K."/>
            <person name="Grabherr M."/>
            <person name="Ren Q."/>
            <person name="Zdobnov E.M."/>
            <person name="Lobo N.F."/>
            <person name="Campbell K.S."/>
            <person name="Brown S.E."/>
            <person name="Bonaldo M.F."/>
            <person name="Zhu J."/>
            <person name="Sinkins S.P."/>
            <person name="Hogenkamp D.G."/>
            <person name="Amedeo P."/>
            <person name="Arensburger P."/>
            <person name="Atkinson P.W."/>
            <person name="Bidwell S."/>
            <person name="Biedler J."/>
            <person name="Birney E."/>
            <person name="Bruggner R.V."/>
            <person name="Costas J."/>
            <person name="Coy M.R."/>
            <person name="Crabtree J."/>
            <person name="Crawford M."/>
            <person name="Debruyn B."/>
            <person name="Decaprio D."/>
            <person name="Eiglmeier K."/>
            <person name="Eisenstadt E."/>
            <person name="El-Dorry H."/>
            <person name="Gelbart W.M."/>
            <person name="Gomes S.L."/>
            <person name="Hammond M."/>
            <person name="Hannick L.I."/>
            <person name="Hogan J.R."/>
            <person name="Holmes M.H."/>
            <person name="Jaffe D."/>
            <person name="Johnston J.S."/>
            <person name="Kennedy R.C."/>
            <person name="Koo H."/>
            <person name="Kravitz S."/>
            <person name="Kriventseva E.V."/>
            <person name="Kulp D."/>
            <person name="Labutti K."/>
            <person name="Lee E."/>
            <person name="Li S."/>
            <person name="Lovin D.D."/>
            <person name="Mao C."/>
            <person name="Mauceli E."/>
            <person name="Menck C.F."/>
            <person name="Miller J.R."/>
            <person name="Montgomery P."/>
            <person name="Mori A."/>
            <person name="Nascimento A.L."/>
            <person name="Naveira H.F."/>
            <person name="Nusbaum C."/>
            <person name="O'leary S."/>
            <person name="Orvis J."/>
            <person name="Pertea M."/>
            <person name="Quesneville H."/>
            <person name="Reidenbach K.R."/>
            <person name="Rogers Y.H."/>
            <person name="Roth C.W."/>
            <person name="Schneider J.R."/>
            <person name="Schatz M."/>
            <person name="Shumway M."/>
            <person name="Stanke M."/>
            <person name="Stinson E.O."/>
            <person name="Tubio J.M."/>
            <person name="Vanzee J.P."/>
            <person name="Verjovski-Almeida S."/>
            <person name="Werner D."/>
            <person name="White O."/>
            <person name="Wyder S."/>
            <person name="Zeng Q."/>
            <person name="Zhao Q."/>
            <person name="Zhao Y."/>
            <person name="Hill C.A."/>
            <person name="Raikhel A.S."/>
            <person name="Soares M.B."/>
            <person name="Knudson D.L."/>
            <person name="Lee N.H."/>
            <person name="Galagan J."/>
            <person name="Salzberg S.L."/>
            <person name="Paulsen I.T."/>
            <person name="Dimopoulos G."/>
            <person name="Collins F.H."/>
            <person name="Birren B."/>
            <person name="Fraser-Liggett C.M."/>
            <person name="Severson D.W."/>
        </authorList>
    </citation>
    <scope>NUCLEOTIDE SEQUENCE [LARGE SCALE GENOMIC DNA]</scope>
    <source>
        <strain evidence="2">Liverpool</strain>
    </source>
</reference>
<dbReference type="PhylomeDB" id="Q16VH4"/>
<dbReference type="GO" id="GO:0005737">
    <property type="term" value="C:cytoplasm"/>
    <property type="evidence" value="ECO:0007669"/>
    <property type="project" value="TreeGrafter"/>
</dbReference>
<feature type="domain" description="Lipocalin/cytosolic fatty-acid binding" evidence="1">
    <location>
        <begin position="15"/>
        <end position="76"/>
    </location>
</feature>
<accession>Q16VH4</accession>
<dbReference type="EMBL" id="CH477592">
    <property type="protein sequence ID" value="EAT38562.1"/>
    <property type="molecule type" value="Genomic_DNA"/>
</dbReference>
<dbReference type="PANTHER" id="PTHR10612">
    <property type="entry name" value="APOLIPOPROTEIN D"/>
    <property type="match status" value="1"/>
</dbReference>
<dbReference type="OrthoDB" id="565904at2759"/>
<dbReference type="HOGENOM" id="CLU_2086756_0_0_1"/>
<dbReference type="GO" id="GO:0006629">
    <property type="term" value="P:lipid metabolic process"/>
    <property type="evidence" value="ECO:0007669"/>
    <property type="project" value="TreeGrafter"/>
</dbReference>
<dbReference type="AlphaFoldDB" id="Q16VH4"/>
<evidence type="ECO:0000259" key="1">
    <source>
        <dbReference type="Pfam" id="PF00061"/>
    </source>
</evidence>
<dbReference type="Proteomes" id="UP000682892">
    <property type="component" value="Chromosome 3"/>
</dbReference>
<dbReference type="InterPro" id="IPR000566">
    <property type="entry name" value="Lipocln_cytosolic_FA-bd_dom"/>
</dbReference>
<dbReference type="Pfam" id="PF00061">
    <property type="entry name" value="Lipocalin"/>
    <property type="match status" value="1"/>
</dbReference>
<reference evidence="2" key="1">
    <citation type="submission" date="2005-10" db="EMBL/GenBank/DDBJ databases">
        <authorList>
            <person name="Loftus B.J."/>
            <person name="Nene V.M."/>
            <person name="Hannick L.I."/>
            <person name="Bidwell S."/>
            <person name="Haas B."/>
            <person name="Amedeo P."/>
            <person name="Orvis J."/>
            <person name="Wortman J.R."/>
            <person name="White O.R."/>
            <person name="Salzberg S."/>
            <person name="Shumway M."/>
            <person name="Koo H."/>
            <person name="Zhao Y."/>
            <person name="Holmes M."/>
            <person name="Miller J."/>
            <person name="Schatz M."/>
            <person name="Pop M."/>
            <person name="Pai G."/>
            <person name="Utterback T."/>
            <person name="Rogers Y.-H."/>
            <person name="Kravitz S."/>
            <person name="Fraser C.M."/>
        </authorList>
    </citation>
    <scope>NUCLEOTIDE SEQUENCE</scope>
    <source>
        <strain evidence="2">Liverpool</strain>
    </source>
</reference>
<evidence type="ECO:0000313" key="2">
    <source>
        <dbReference type="EMBL" id="EAT38562.1"/>
    </source>
</evidence>
<dbReference type="SUPFAM" id="SSF50814">
    <property type="entry name" value="Lipocalins"/>
    <property type="match status" value="1"/>
</dbReference>
<dbReference type="GO" id="GO:0000302">
    <property type="term" value="P:response to reactive oxygen species"/>
    <property type="evidence" value="ECO:0007669"/>
    <property type="project" value="TreeGrafter"/>
</dbReference>
<dbReference type="InterPro" id="IPR012674">
    <property type="entry name" value="Calycin"/>
</dbReference>
<dbReference type="PANTHER" id="PTHR10612:SF34">
    <property type="entry name" value="APOLIPOPROTEIN D"/>
    <property type="match status" value="1"/>
</dbReference>
<dbReference type="PaxDb" id="7159-AAEL009563-PA"/>
<reference evidence="2" key="3">
    <citation type="submission" date="2012-09" db="EMBL/GenBank/DDBJ databases">
        <authorList>
            <consortium name="VectorBase"/>
        </authorList>
    </citation>
    <scope>NUCLEOTIDE SEQUENCE</scope>
    <source>
        <strain evidence="2">Liverpool</strain>
    </source>
</reference>
<dbReference type="eggNOG" id="KOG4824">
    <property type="taxonomic scope" value="Eukaryota"/>
</dbReference>
<gene>
    <name evidence="2" type="ORF">AaeL_AAEL009563</name>
</gene>
<organism evidence="2 3">
    <name type="scientific">Aedes aegypti</name>
    <name type="common">Yellowfever mosquito</name>
    <name type="synonym">Culex aegypti</name>
    <dbReference type="NCBI Taxonomy" id="7159"/>
    <lineage>
        <taxon>Eukaryota</taxon>
        <taxon>Metazoa</taxon>
        <taxon>Ecdysozoa</taxon>
        <taxon>Arthropoda</taxon>
        <taxon>Hexapoda</taxon>
        <taxon>Insecta</taxon>
        <taxon>Pterygota</taxon>
        <taxon>Neoptera</taxon>
        <taxon>Endopterygota</taxon>
        <taxon>Diptera</taxon>
        <taxon>Nematocera</taxon>
        <taxon>Culicoidea</taxon>
        <taxon>Culicidae</taxon>
        <taxon>Culicinae</taxon>
        <taxon>Aedini</taxon>
        <taxon>Aedes</taxon>
        <taxon>Stegomyia</taxon>
    </lineage>
</organism>
<dbReference type="VEuPathDB" id="VectorBase:AAEL029014"/>
<proteinExistence type="predicted"/>
<name>Q16VH4_AEDAE</name>
<dbReference type="Gene3D" id="2.40.128.20">
    <property type="match status" value="1"/>
</dbReference>
<evidence type="ECO:0000313" key="3">
    <source>
        <dbReference type="Proteomes" id="UP000682892"/>
    </source>
</evidence>